<keyword evidence="7" id="KW-0812">Transmembrane</keyword>
<evidence type="ECO:0000313" key="8">
    <source>
        <dbReference type="EMBL" id="MFB9629309.1"/>
    </source>
</evidence>
<dbReference type="PANTHER" id="PTHR24421:SF10">
    <property type="entry name" value="NITRATE_NITRITE SENSOR PROTEIN NARQ"/>
    <property type="match status" value="1"/>
</dbReference>
<keyword evidence="9" id="KW-1185">Reference proteome</keyword>
<comment type="catalytic activity">
    <reaction evidence="1">
        <text>ATP + protein L-histidine = ADP + protein N-phospho-L-histidine.</text>
        <dbReference type="EC" id="2.7.13.3"/>
    </reaction>
</comment>
<evidence type="ECO:0000256" key="5">
    <source>
        <dbReference type="ARBA" id="ARBA00023012"/>
    </source>
</evidence>
<dbReference type="InterPro" id="IPR050482">
    <property type="entry name" value="Sensor_HK_TwoCompSys"/>
</dbReference>
<name>A0ABV5SCB5_9ACTN</name>
<accession>A0ABV5SCB5</accession>
<evidence type="ECO:0000256" key="3">
    <source>
        <dbReference type="ARBA" id="ARBA00022679"/>
    </source>
</evidence>
<keyword evidence="5" id="KW-0902">Two-component regulatory system</keyword>
<feature type="transmembrane region" description="Helical" evidence="7">
    <location>
        <begin position="115"/>
        <end position="136"/>
    </location>
</feature>
<feature type="region of interest" description="Disordered" evidence="6">
    <location>
        <begin position="347"/>
        <end position="371"/>
    </location>
</feature>
<evidence type="ECO:0000256" key="7">
    <source>
        <dbReference type="SAM" id="Phobius"/>
    </source>
</evidence>
<dbReference type="GO" id="GO:0016301">
    <property type="term" value="F:kinase activity"/>
    <property type="evidence" value="ECO:0007669"/>
    <property type="project" value="UniProtKB-KW"/>
</dbReference>
<reference evidence="8 9" key="1">
    <citation type="submission" date="2024-09" db="EMBL/GenBank/DDBJ databases">
        <authorList>
            <person name="Sun Q."/>
            <person name="Mori K."/>
        </authorList>
    </citation>
    <scope>NUCLEOTIDE SEQUENCE [LARGE SCALE GENOMIC DNA]</scope>
    <source>
        <strain evidence="8 9">JCM 3143</strain>
    </source>
</reference>
<dbReference type="EMBL" id="JBHMBW010000054">
    <property type="protein sequence ID" value="MFB9629309.1"/>
    <property type="molecule type" value="Genomic_DNA"/>
</dbReference>
<gene>
    <name evidence="8" type="ORF">ACFFSA_40075</name>
</gene>
<dbReference type="InterPro" id="IPR036890">
    <property type="entry name" value="HATPase_C_sf"/>
</dbReference>
<feature type="transmembrane region" description="Helical" evidence="7">
    <location>
        <begin position="87"/>
        <end position="103"/>
    </location>
</feature>
<evidence type="ECO:0000256" key="4">
    <source>
        <dbReference type="ARBA" id="ARBA00022777"/>
    </source>
</evidence>
<keyword evidence="7" id="KW-1133">Transmembrane helix</keyword>
<dbReference type="SUPFAM" id="SSF55874">
    <property type="entry name" value="ATPase domain of HSP90 chaperone/DNA topoisomerase II/histidine kinase"/>
    <property type="match status" value="1"/>
</dbReference>
<keyword evidence="4 8" id="KW-0418">Kinase</keyword>
<sequence length="371" mass="38106">MSLMWVAAFVPAPVPVAAVATVLFRRRLRSRLPALVWPAAAVSLAVTLACLSGAVEPAPDTAVLWMFESLALMALTGLAVRYAPPRQAAAAAPAAGLAASVWLLRSFTPASPLEGVGVCAFWSLGALLAAAVGGYLRHVEARETRAVADARTALRLRLAGDLHDFVAHDISEMVAHAQAGTVTGDPLGALERVEAAGQRALSMLDRTLDMLHHDRPLSPPGDLNGIREAAERFSAAGAAQVSLRMDPLVAVPAELGALAYRIVVEGLTNVRRHAPRATRVDLAVSAGADALEITMANDGVTGARGGRRGGSGLAGLAALVQEQGGDLVAGRRGAVRDGWSLAARLPLAQSPGCPPASSSPTTRKASAAPSG</sequence>
<feature type="transmembrane region" description="Helical" evidence="7">
    <location>
        <begin position="61"/>
        <end position="80"/>
    </location>
</feature>
<proteinExistence type="predicted"/>
<evidence type="ECO:0000256" key="6">
    <source>
        <dbReference type="SAM" id="MobiDB-lite"/>
    </source>
</evidence>
<dbReference type="PANTHER" id="PTHR24421">
    <property type="entry name" value="NITRATE/NITRITE SENSOR PROTEIN NARX-RELATED"/>
    <property type="match status" value="1"/>
</dbReference>
<feature type="transmembrane region" description="Helical" evidence="7">
    <location>
        <begin position="36"/>
        <end position="55"/>
    </location>
</feature>
<organism evidence="8 9">
    <name type="scientific">Nonomuraea helvata</name>
    <dbReference type="NCBI Taxonomy" id="37484"/>
    <lineage>
        <taxon>Bacteria</taxon>
        <taxon>Bacillati</taxon>
        <taxon>Actinomycetota</taxon>
        <taxon>Actinomycetes</taxon>
        <taxon>Streptosporangiales</taxon>
        <taxon>Streptosporangiaceae</taxon>
        <taxon>Nonomuraea</taxon>
    </lineage>
</organism>
<evidence type="ECO:0000313" key="9">
    <source>
        <dbReference type="Proteomes" id="UP001589532"/>
    </source>
</evidence>
<evidence type="ECO:0000256" key="1">
    <source>
        <dbReference type="ARBA" id="ARBA00000085"/>
    </source>
</evidence>
<protein>
    <recommendedName>
        <fullName evidence="2">histidine kinase</fullName>
        <ecNumber evidence="2">2.7.13.3</ecNumber>
    </recommendedName>
</protein>
<keyword evidence="7" id="KW-0472">Membrane</keyword>
<feature type="transmembrane region" description="Helical" evidence="7">
    <location>
        <begin position="6"/>
        <end position="24"/>
    </location>
</feature>
<dbReference type="Proteomes" id="UP001589532">
    <property type="component" value="Unassembled WGS sequence"/>
</dbReference>
<dbReference type="EC" id="2.7.13.3" evidence="2"/>
<evidence type="ECO:0000256" key="2">
    <source>
        <dbReference type="ARBA" id="ARBA00012438"/>
    </source>
</evidence>
<comment type="caution">
    <text evidence="8">The sequence shown here is derived from an EMBL/GenBank/DDBJ whole genome shotgun (WGS) entry which is preliminary data.</text>
</comment>
<keyword evidence="3" id="KW-0808">Transferase</keyword>
<dbReference type="RefSeq" id="WP_344985776.1">
    <property type="nucleotide sequence ID" value="NZ_BAAAXV010000001.1"/>
</dbReference>
<dbReference type="Gene3D" id="3.30.565.10">
    <property type="entry name" value="Histidine kinase-like ATPase, C-terminal domain"/>
    <property type="match status" value="1"/>
</dbReference>